<dbReference type="KEGG" id="pmrn:116943175"/>
<dbReference type="PROSITE" id="PS50004">
    <property type="entry name" value="C2"/>
    <property type="match status" value="2"/>
</dbReference>
<dbReference type="RefSeq" id="XP_032811688.1">
    <property type="nucleotide sequence ID" value="XM_032955797.1"/>
</dbReference>
<feature type="domain" description="C2" evidence="3">
    <location>
        <begin position="325"/>
        <end position="441"/>
    </location>
</feature>
<keyword evidence="2" id="KW-0732">Signal</keyword>
<keyword evidence="4" id="KW-1185">Reference proteome</keyword>
<evidence type="ECO:0000313" key="5">
    <source>
        <dbReference type="RefSeq" id="XP_032811688.1"/>
    </source>
</evidence>
<dbReference type="InterPro" id="IPR035892">
    <property type="entry name" value="C2_domain_sf"/>
</dbReference>
<dbReference type="Pfam" id="PF00168">
    <property type="entry name" value="C2"/>
    <property type="match status" value="2"/>
</dbReference>
<feature type="compositionally biased region" description="Polar residues" evidence="1">
    <location>
        <begin position="200"/>
        <end position="211"/>
    </location>
</feature>
<dbReference type="PANTHER" id="PTHR46887:SF1">
    <property type="entry name" value="TANDEM C2 DOMAINS NUCLEAR PROTEIN"/>
    <property type="match status" value="1"/>
</dbReference>
<dbReference type="Proteomes" id="UP001318040">
    <property type="component" value="Chromosome 17"/>
</dbReference>
<proteinExistence type="predicted"/>
<protein>
    <submittedName>
        <fullName evidence="5">Uncharacterized protein LOC116943175</fullName>
    </submittedName>
</protein>
<evidence type="ECO:0000256" key="1">
    <source>
        <dbReference type="SAM" id="MobiDB-lite"/>
    </source>
</evidence>
<dbReference type="PANTHER" id="PTHR46887">
    <property type="entry name" value="TANDEM C2 DOMAINS NUCLEAR PROTEIN"/>
    <property type="match status" value="1"/>
</dbReference>
<feature type="chain" id="PRO_5042503561" evidence="2">
    <location>
        <begin position="36"/>
        <end position="599"/>
    </location>
</feature>
<reference evidence="5" key="1">
    <citation type="submission" date="2025-08" db="UniProtKB">
        <authorList>
            <consortium name="RefSeq"/>
        </authorList>
    </citation>
    <scope>IDENTIFICATION</scope>
    <source>
        <tissue evidence="5">Sperm</tissue>
    </source>
</reference>
<name>A0AAJ7WWW9_PETMA</name>
<dbReference type="Gene3D" id="2.60.40.150">
    <property type="entry name" value="C2 domain"/>
    <property type="match status" value="2"/>
</dbReference>
<dbReference type="InterPro" id="IPR030542">
    <property type="entry name" value="Tac2-N"/>
</dbReference>
<dbReference type="InterPro" id="IPR000008">
    <property type="entry name" value="C2_dom"/>
</dbReference>
<feature type="domain" description="C2" evidence="3">
    <location>
        <begin position="451"/>
        <end position="587"/>
    </location>
</feature>
<dbReference type="SMART" id="SM00239">
    <property type="entry name" value="C2"/>
    <property type="match status" value="2"/>
</dbReference>
<feature type="region of interest" description="Disordered" evidence="1">
    <location>
        <begin position="179"/>
        <end position="211"/>
    </location>
</feature>
<sequence>MAPVELTGVSAAPLVLCLCLLLLGMLLGMLLLASAKTPGSELLREDKEGSLGRCMQGFISGMSWLLEAARSHVKRCLCPAKEDKQTLVEARPPDYVERKLSVAGSRPVEFVLPQLPTIAMRQVHVQQQQQLHHQYQEVQQVEEAVLFDRSRDEKMHIVNGNVVALPLFSQIKRELVEGTPGSATVGPAGLGQDNPRRRPSSLNISPVGTASRGSFARASSVCTSTYSPKPHSPSPSCGQASRSFSIQGSEWHLRMGSPGASRKRLLGRQLSVPLTMHPQSPTFGQLSPLAEDYGTFPTNMDTTYKTEDSFDCGTLEDVIVEGGQPSGKLHVQLRYDQTMQHVWIMVVQVQNLVLKPSKAPPSLYVKGTVLADRRWTFKTNMKPNISNPRYDEMFVFNIEPKAMQTAKLELQVATRKPRKEILGKTTISLHSLGEEATDHWLELFFHHATMDRGELCVSSCLDLQKDTLTLHIKEARDLRKSYSTTPGNAFVKATMLIADNKVERRQTPLSAVVHGGVSWNHPISLPAEHRHHKFRGVSVELRVFYRDSLRRAHLLGQVTLNWDAEGSCLEQWKETIRNPDKVLTYWHKLNVPDSHTMRF</sequence>
<evidence type="ECO:0000256" key="2">
    <source>
        <dbReference type="SAM" id="SignalP"/>
    </source>
</evidence>
<organism evidence="4 5">
    <name type="scientific">Petromyzon marinus</name>
    <name type="common">Sea lamprey</name>
    <dbReference type="NCBI Taxonomy" id="7757"/>
    <lineage>
        <taxon>Eukaryota</taxon>
        <taxon>Metazoa</taxon>
        <taxon>Chordata</taxon>
        <taxon>Craniata</taxon>
        <taxon>Vertebrata</taxon>
        <taxon>Cyclostomata</taxon>
        <taxon>Hyperoartia</taxon>
        <taxon>Petromyzontiformes</taxon>
        <taxon>Petromyzontidae</taxon>
        <taxon>Petromyzon</taxon>
    </lineage>
</organism>
<dbReference type="AlphaFoldDB" id="A0AAJ7WWW9"/>
<feature type="region of interest" description="Disordered" evidence="1">
    <location>
        <begin position="222"/>
        <end position="241"/>
    </location>
</feature>
<feature type="signal peptide" evidence="2">
    <location>
        <begin position="1"/>
        <end position="35"/>
    </location>
</feature>
<dbReference type="SUPFAM" id="SSF49562">
    <property type="entry name" value="C2 domain (Calcium/lipid-binding domain, CaLB)"/>
    <property type="match status" value="2"/>
</dbReference>
<evidence type="ECO:0000259" key="3">
    <source>
        <dbReference type="PROSITE" id="PS50004"/>
    </source>
</evidence>
<evidence type="ECO:0000313" key="4">
    <source>
        <dbReference type="Proteomes" id="UP001318040"/>
    </source>
</evidence>
<gene>
    <name evidence="5" type="primary">LOC116943175</name>
</gene>
<dbReference type="GO" id="GO:0005634">
    <property type="term" value="C:nucleus"/>
    <property type="evidence" value="ECO:0007669"/>
    <property type="project" value="InterPro"/>
</dbReference>
<accession>A0AAJ7WWW9</accession>